<evidence type="ECO:0000256" key="17">
    <source>
        <dbReference type="ARBA" id="ARBA00023264"/>
    </source>
</evidence>
<accession>A0AAE7B092</accession>
<keyword evidence="15 19" id="KW-0472">Membrane</keyword>
<evidence type="ECO:0000256" key="4">
    <source>
        <dbReference type="ARBA" id="ARBA00005189"/>
    </source>
</evidence>
<keyword evidence="12 18" id="KW-0548">Nucleotidyltransferase</keyword>
<dbReference type="Pfam" id="PF01148">
    <property type="entry name" value="CTP_transf_1"/>
    <property type="match status" value="1"/>
</dbReference>
<evidence type="ECO:0000256" key="19">
    <source>
        <dbReference type="SAM" id="Phobius"/>
    </source>
</evidence>
<dbReference type="EMBL" id="CP030944">
    <property type="protein sequence ID" value="QKE24993.1"/>
    <property type="molecule type" value="Genomic_DNA"/>
</dbReference>
<dbReference type="Proteomes" id="UP000502065">
    <property type="component" value="Chromosome"/>
</dbReference>
<comment type="subcellular location">
    <subcellularLocation>
        <location evidence="2">Cell membrane</location>
        <topology evidence="2">Multi-pass membrane protein</topology>
    </subcellularLocation>
</comment>
<comment type="pathway">
    <text evidence="4">Lipid metabolism.</text>
</comment>
<evidence type="ECO:0000313" key="20">
    <source>
        <dbReference type="EMBL" id="QKE24993.1"/>
    </source>
</evidence>
<evidence type="ECO:0000256" key="1">
    <source>
        <dbReference type="ARBA" id="ARBA00001698"/>
    </source>
</evidence>
<keyword evidence="11 18" id="KW-0812">Transmembrane</keyword>
<keyword evidence="14" id="KW-0443">Lipid metabolism</keyword>
<dbReference type="RefSeq" id="WP_129094061.1">
    <property type="nucleotide sequence ID" value="NZ_CBCSAE010000003.1"/>
</dbReference>
<evidence type="ECO:0000256" key="6">
    <source>
        <dbReference type="ARBA" id="ARBA00012487"/>
    </source>
</evidence>
<keyword evidence="8" id="KW-1003">Cell membrane</keyword>
<evidence type="ECO:0000313" key="21">
    <source>
        <dbReference type="Proteomes" id="UP000502065"/>
    </source>
</evidence>
<feature type="transmembrane region" description="Helical" evidence="19">
    <location>
        <begin position="167"/>
        <end position="186"/>
    </location>
</feature>
<keyword evidence="16" id="KW-0594">Phospholipid biosynthesis</keyword>
<comment type="catalytic activity">
    <reaction evidence="1 18">
        <text>a 1,2-diacyl-sn-glycero-3-phosphate + CTP + H(+) = a CDP-1,2-diacyl-sn-glycerol + diphosphate</text>
        <dbReference type="Rhea" id="RHEA:16229"/>
        <dbReference type="ChEBI" id="CHEBI:15378"/>
        <dbReference type="ChEBI" id="CHEBI:33019"/>
        <dbReference type="ChEBI" id="CHEBI:37563"/>
        <dbReference type="ChEBI" id="CHEBI:58332"/>
        <dbReference type="ChEBI" id="CHEBI:58608"/>
        <dbReference type="EC" id="2.7.7.41"/>
    </reaction>
</comment>
<evidence type="ECO:0000256" key="3">
    <source>
        <dbReference type="ARBA" id="ARBA00005119"/>
    </source>
</evidence>
<gene>
    <name evidence="20" type="primary">cdsA</name>
    <name evidence="20" type="ORF">AAQM_0213</name>
</gene>
<dbReference type="PANTHER" id="PTHR46382:SF1">
    <property type="entry name" value="PHOSPHATIDATE CYTIDYLYLTRANSFERASE"/>
    <property type="match status" value="1"/>
</dbReference>
<dbReference type="GO" id="GO:0004605">
    <property type="term" value="F:phosphatidate cytidylyltransferase activity"/>
    <property type="evidence" value="ECO:0007669"/>
    <property type="project" value="UniProtKB-EC"/>
</dbReference>
<dbReference type="PROSITE" id="PS01315">
    <property type="entry name" value="CDS"/>
    <property type="match status" value="1"/>
</dbReference>
<dbReference type="GO" id="GO:0016024">
    <property type="term" value="P:CDP-diacylglycerol biosynthetic process"/>
    <property type="evidence" value="ECO:0007669"/>
    <property type="project" value="TreeGrafter"/>
</dbReference>
<feature type="transmembrane region" description="Helical" evidence="19">
    <location>
        <begin position="103"/>
        <end position="122"/>
    </location>
</feature>
<evidence type="ECO:0000256" key="18">
    <source>
        <dbReference type="RuleBase" id="RU003938"/>
    </source>
</evidence>
<dbReference type="InterPro" id="IPR000374">
    <property type="entry name" value="PC_trans"/>
</dbReference>
<dbReference type="PANTHER" id="PTHR46382">
    <property type="entry name" value="PHOSPHATIDATE CYTIDYLYLTRANSFERASE"/>
    <property type="match status" value="1"/>
</dbReference>
<feature type="transmembrane region" description="Helical" evidence="19">
    <location>
        <begin position="192"/>
        <end position="211"/>
    </location>
</feature>
<evidence type="ECO:0000256" key="5">
    <source>
        <dbReference type="ARBA" id="ARBA00010185"/>
    </source>
</evidence>
<name>A0AAE7B092_9BACT</name>
<dbReference type="EC" id="2.7.7.41" evidence="6 18"/>
<dbReference type="GO" id="GO:0005886">
    <property type="term" value="C:plasma membrane"/>
    <property type="evidence" value="ECO:0007669"/>
    <property type="project" value="UniProtKB-SubCell"/>
</dbReference>
<evidence type="ECO:0000256" key="15">
    <source>
        <dbReference type="ARBA" id="ARBA00023136"/>
    </source>
</evidence>
<evidence type="ECO:0000256" key="16">
    <source>
        <dbReference type="ARBA" id="ARBA00023209"/>
    </source>
</evidence>
<sequence length="253" mass="27961">MFKIISESSIRIKTALVLFFVFILVSYFDTLFLVWLFLGFFMIVGVSESRKLFGLEHNYLIFQYSAIIWIAAYFYPNPMELVFVSLIAIASIIAYRKKTNPKIILPILYPLVSFLFLLSLYIEFGIQVLWWLLFVVASADTGAYFVGKSIGKTKFCETSPKKTVEGVIGGVLLAGILGPLFALSGISYGSALVISLVVAVSSIFGDLFESYLKREAGVKDSGSLLPGHGGVLDRTDGFLFGAVIMLVLLRIVV</sequence>
<keyword evidence="17" id="KW-1208">Phospholipid metabolism</keyword>
<evidence type="ECO:0000256" key="12">
    <source>
        <dbReference type="ARBA" id="ARBA00022695"/>
    </source>
</evidence>
<evidence type="ECO:0000256" key="10">
    <source>
        <dbReference type="ARBA" id="ARBA00022679"/>
    </source>
</evidence>
<evidence type="ECO:0000256" key="9">
    <source>
        <dbReference type="ARBA" id="ARBA00022516"/>
    </source>
</evidence>
<keyword evidence="21" id="KW-1185">Reference proteome</keyword>
<evidence type="ECO:0000256" key="7">
    <source>
        <dbReference type="ARBA" id="ARBA00019373"/>
    </source>
</evidence>
<comment type="pathway">
    <text evidence="3 18">Phospholipid metabolism; CDP-diacylglycerol biosynthesis; CDP-diacylglycerol from sn-glycerol 3-phosphate: step 3/3.</text>
</comment>
<evidence type="ECO:0000256" key="2">
    <source>
        <dbReference type="ARBA" id="ARBA00004651"/>
    </source>
</evidence>
<dbReference type="AlphaFoldDB" id="A0AAE7B092"/>
<dbReference type="KEGG" id="aaqi:AAQM_0213"/>
<keyword evidence="13 19" id="KW-1133">Transmembrane helix</keyword>
<reference evidence="20 21" key="1">
    <citation type="submission" date="2018-07" db="EMBL/GenBank/DDBJ databases">
        <title>Identification of phenol metabolism pathways in Arcobacter.</title>
        <authorList>
            <person name="Miller W.G."/>
            <person name="Yee E."/>
            <person name="Bono J.L."/>
        </authorList>
    </citation>
    <scope>NUCLEOTIDE SEQUENCE [LARGE SCALE GENOMIC DNA]</scope>
    <source>
        <strain evidence="20 21">W63</strain>
    </source>
</reference>
<organism evidence="20 21">
    <name type="scientific">Arcobacter aquimarinus</name>
    <dbReference type="NCBI Taxonomy" id="1315211"/>
    <lineage>
        <taxon>Bacteria</taxon>
        <taxon>Pseudomonadati</taxon>
        <taxon>Campylobacterota</taxon>
        <taxon>Epsilonproteobacteria</taxon>
        <taxon>Campylobacterales</taxon>
        <taxon>Arcobacteraceae</taxon>
        <taxon>Arcobacter</taxon>
    </lineage>
</organism>
<proteinExistence type="inferred from homology"/>
<keyword evidence="10 18" id="KW-0808">Transferase</keyword>
<protein>
    <recommendedName>
        <fullName evidence="7 18">Phosphatidate cytidylyltransferase</fullName>
        <ecNumber evidence="6 18">2.7.7.41</ecNumber>
    </recommendedName>
</protein>
<evidence type="ECO:0000256" key="13">
    <source>
        <dbReference type="ARBA" id="ARBA00022989"/>
    </source>
</evidence>
<comment type="similarity">
    <text evidence="5 18">Belongs to the CDS family.</text>
</comment>
<evidence type="ECO:0000256" key="11">
    <source>
        <dbReference type="ARBA" id="ARBA00022692"/>
    </source>
</evidence>
<evidence type="ECO:0000256" key="14">
    <source>
        <dbReference type="ARBA" id="ARBA00023098"/>
    </source>
</evidence>
<feature type="transmembrane region" description="Helical" evidence="19">
    <location>
        <begin position="16"/>
        <end position="46"/>
    </location>
</feature>
<feature type="transmembrane region" description="Helical" evidence="19">
    <location>
        <begin position="128"/>
        <end position="146"/>
    </location>
</feature>
<keyword evidence="9" id="KW-0444">Lipid biosynthesis</keyword>
<evidence type="ECO:0000256" key="8">
    <source>
        <dbReference type="ARBA" id="ARBA00022475"/>
    </source>
</evidence>